<evidence type="ECO:0000313" key="2">
    <source>
        <dbReference type="Proteomes" id="UP000836404"/>
    </source>
</evidence>
<name>A0A9N8LDN4_9BASI</name>
<dbReference type="EMBL" id="CAJHJF010000895">
    <property type="protein sequence ID" value="CAD6908376.1"/>
    <property type="molecule type" value="Genomic_DNA"/>
</dbReference>
<comment type="caution">
    <text evidence="1">The sequence shown here is derived from an EMBL/GenBank/DDBJ whole genome shotgun (WGS) entry which is preliminary data.</text>
</comment>
<dbReference type="AlphaFoldDB" id="A0A9N8LDN4"/>
<sequence>MVTEYQKPKTVEFYIVRISPADLLKKLRRTAQVTLSNAEFLFHDDRHYDFLPLTQGHLIVRVETGYKEGLLEVQIQYHCPALGRFDHLHDQTFSETLSDCSVRRWRGDMANPDHPEALYNTYDLSIVVPVHDVVLLAPVQQDLSPEEAILRPMLGPQGLSFGSVKLNIVTEHGECVRVSIFPKIVRKLSNLFAPFRVTEPKTYKSMHRVKEKLDQLFHRFTTLDGSETSGGVREEGVAGGLG</sequence>
<dbReference type="Proteomes" id="UP000836404">
    <property type="component" value="Unassembled WGS sequence"/>
</dbReference>
<keyword evidence="2" id="KW-1185">Reference proteome</keyword>
<evidence type="ECO:0000313" key="1">
    <source>
        <dbReference type="EMBL" id="CAD6908376.1"/>
    </source>
</evidence>
<proteinExistence type="predicted"/>
<organism evidence="1 2">
    <name type="scientific">Tilletia laevis</name>
    <dbReference type="NCBI Taxonomy" id="157183"/>
    <lineage>
        <taxon>Eukaryota</taxon>
        <taxon>Fungi</taxon>
        <taxon>Dikarya</taxon>
        <taxon>Basidiomycota</taxon>
        <taxon>Ustilaginomycotina</taxon>
        <taxon>Exobasidiomycetes</taxon>
        <taxon>Tilletiales</taxon>
        <taxon>Tilletiaceae</taxon>
        <taxon>Tilletia</taxon>
    </lineage>
</organism>
<gene>
    <name evidence="1" type="ORF">JKILLFL_G7136</name>
</gene>
<reference evidence="1 2" key="1">
    <citation type="submission" date="2020-10" db="EMBL/GenBank/DDBJ databases">
        <authorList>
            <person name="Sedaghatjoo S."/>
        </authorList>
    </citation>
    <scope>NUCLEOTIDE SEQUENCE [LARGE SCALE GENOMIC DNA]</scope>
    <source>
        <strain evidence="1 2">LLFL</strain>
    </source>
</reference>
<accession>A0A9N8LDN4</accession>
<protein>
    <submittedName>
        <fullName evidence="1">Uncharacterized protein</fullName>
    </submittedName>
</protein>